<dbReference type="AlphaFoldDB" id="A0A6P1VYE0"/>
<gene>
    <name evidence="2" type="ORF">GJR95_25565</name>
</gene>
<dbReference type="Pfam" id="PF01527">
    <property type="entry name" value="HTH_Tnp_1"/>
    <property type="match status" value="1"/>
</dbReference>
<proteinExistence type="predicted"/>
<dbReference type="GO" id="GO:0003677">
    <property type="term" value="F:DNA binding"/>
    <property type="evidence" value="ECO:0007669"/>
    <property type="project" value="InterPro"/>
</dbReference>
<dbReference type="KEGG" id="senf:GJR95_25565"/>
<dbReference type="RefSeq" id="WP_162388575.1">
    <property type="nucleotide sequence ID" value="NZ_CP045997.1"/>
</dbReference>
<reference evidence="2 3" key="1">
    <citation type="submission" date="2019-11" db="EMBL/GenBank/DDBJ databases">
        <title>Spirosoma endbachense sp. nov., isolated from a natural salt meadow.</title>
        <authorList>
            <person name="Rojas J."/>
            <person name="Ambika Manirajan B."/>
            <person name="Ratering S."/>
            <person name="Suarez C."/>
            <person name="Geissler-Plaum R."/>
            <person name="Schnell S."/>
        </authorList>
    </citation>
    <scope>NUCLEOTIDE SEQUENCE [LARGE SCALE GENOMIC DNA]</scope>
    <source>
        <strain evidence="2 3">I-24</strain>
    </source>
</reference>
<dbReference type="InterPro" id="IPR009057">
    <property type="entry name" value="Homeodomain-like_sf"/>
</dbReference>
<dbReference type="EMBL" id="CP045997">
    <property type="protein sequence ID" value="QHV98163.1"/>
    <property type="molecule type" value="Genomic_DNA"/>
</dbReference>
<dbReference type="Gene3D" id="1.10.10.60">
    <property type="entry name" value="Homeodomain-like"/>
    <property type="match status" value="1"/>
</dbReference>
<dbReference type="GO" id="GO:0006313">
    <property type="term" value="P:DNA transposition"/>
    <property type="evidence" value="ECO:0007669"/>
    <property type="project" value="InterPro"/>
</dbReference>
<evidence type="ECO:0000256" key="1">
    <source>
        <dbReference type="SAM" id="Coils"/>
    </source>
</evidence>
<keyword evidence="1" id="KW-0175">Coiled coil</keyword>
<name>A0A6P1VYE0_9BACT</name>
<keyword evidence="3" id="KW-1185">Reference proteome</keyword>
<dbReference type="GO" id="GO:0004803">
    <property type="term" value="F:transposase activity"/>
    <property type="evidence" value="ECO:0007669"/>
    <property type="project" value="InterPro"/>
</dbReference>
<sequence length="102" mass="11750">MQQANKPKTRRKYDADFKNEVVKMLGSGQTAAYISKALGISENLIYRWKNQNQGVKKASGEQNELALENQQLKDRVRQLETEREILKKARRAAPLSIFSRQT</sequence>
<evidence type="ECO:0000313" key="2">
    <source>
        <dbReference type="EMBL" id="QHV98163.1"/>
    </source>
</evidence>
<dbReference type="Proteomes" id="UP000464577">
    <property type="component" value="Chromosome"/>
</dbReference>
<organism evidence="2 3">
    <name type="scientific">Spirosoma endbachense</name>
    <dbReference type="NCBI Taxonomy" id="2666025"/>
    <lineage>
        <taxon>Bacteria</taxon>
        <taxon>Pseudomonadati</taxon>
        <taxon>Bacteroidota</taxon>
        <taxon>Cytophagia</taxon>
        <taxon>Cytophagales</taxon>
        <taxon>Cytophagaceae</taxon>
        <taxon>Spirosoma</taxon>
    </lineage>
</organism>
<dbReference type="SUPFAM" id="SSF46689">
    <property type="entry name" value="Homeodomain-like"/>
    <property type="match status" value="1"/>
</dbReference>
<dbReference type="InterPro" id="IPR002514">
    <property type="entry name" value="Transposase_8"/>
</dbReference>
<protein>
    <submittedName>
        <fullName evidence="2">Transposase</fullName>
    </submittedName>
</protein>
<feature type="coiled-coil region" evidence="1">
    <location>
        <begin position="55"/>
        <end position="89"/>
    </location>
</feature>
<evidence type="ECO:0000313" key="3">
    <source>
        <dbReference type="Proteomes" id="UP000464577"/>
    </source>
</evidence>
<accession>A0A6P1VYE0</accession>